<accession>A0AAJ1R8C7</accession>
<name>A0AAJ1R8C7_9FLAO</name>
<dbReference type="InterPro" id="IPR048136">
    <property type="entry name" value="STM3941-like"/>
</dbReference>
<dbReference type="NCBIfam" id="NF041635">
    <property type="entry name" value="STM3941_fam"/>
    <property type="match status" value="1"/>
</dbReference>
<keyword evidence="1" id="KW-1133">Transmembrane helix</keyword>
<dbReference type="Proteomes" id="UP001225933">
    <property type="component" value="Unassembled WGS sequence"/>
</dbReference>
<feature type="transmembrane region" description="Helical" evidence="1">
    <location>
        <begin position="12"/>
        <end position="31"/>
    </location>
</feature>
<gene>
    <name evidence="2" type="ORF">QX233_13005</name>
</gene>
<reference evidence="2" key="1">
    <citation type="submission" date="2023-06" db="EMBL/GenBank/DDBJ databases">
        <title>Two Chryseobacterium gambrini strains from China.</title>
        <authorList>
            <person name="Zeng J."/>
            <person name="Wu Y."/>
        </authorList>
    </citation>
    <scope>NUCLEOTIDE SEQUENCE</scope>
    <source>
        <strain evidence="2">SQ219</strain>
    </source>
</reference>
<keyword evidence="1" id="KW-0472">Membrane</keyword>
<organism evidence="2 3">
    <name type="scientific">Chryseobacterium gambrini</name>
    <dbReference type="NCBI Taxonomy" id="373672"/>
    <lineage>
        <taxon>Bacteria</taxon>
        <taxon>Pseudomonadati</taxon>
        <taxon>Bacteroidota</taxon>
        <taxon>Flavobacteriia</taxon>
        <taxon>Flavobacteriales</taxon>
        <taxon>Weeksellaceae</taxon>
        <taxon>Chryseobacterium group</taxon>
        <taxon>Chryseobacterium</taxon>
    </lineage>
</organism>
<comment type="caution">
    <text evidence="2">The sequence shown here is derived from an EMBL/GenBank/DDBJ whole genome shotgun (WGS) entry which is preliminary data.</text>
</comment>
<dbReference type="RefSeq" id="WP_214590032.1">
    <property type="nucleotide sequence ID" value="NZ_JAUHGV010000015.1"/>
</dbReference>
<dbReference type="AlphaFoldDB" id="A0AAJ1R8C7"/>
<sequence>MNTIEIKGSKTKIMLLLSASLIFILIGIFLAVDPNKFASVIFKNEIFIRIVGILTIIFFGFCSIILIKSSLVQKFNLIINEKGIIDNSSYTSVGMIFWKDITSIKSINIMSTKFLIINVKDPSKYLNSQRGTKKKLLERTCKIYGTPISISSNTLVYNFDELEKIISKFHNKYKIQ</sequence>
<proteinExistence type="predicted"/>
<evidence type="ECO:0000313" key="2">
    <source>
        <dbReference type="EMBL" id="MDN4013388.1"/>
    </source>
</evidence>
<feature type="transmembrane region" description="Helical" evidence="1">
    <location>
        <begin position="46"/>
        <end position="67"/>
    </location>
</feature>
<protein>
    <submittedName>
        <fullName evidence="2">STM3941 family protein</fullName>
    </submittedName>
</protein>
<evidence type="ECO:0000313" key="3">
    <source>
        <dbReference type="Proteomes" id="UP001225933"/>
    </source>
</evidence>
<dbReference type="EMBL" id="JAUHGV010000015">
    <property type="protein sequence ID" value="MDN4013388.1"/>
    <property type="molecule type" value="Genomic_DNA"/>
</dbReference>
<evidence type="ECO:0000256" key="1">
    <source>
        <dbReference type="SAM" id="Phobius"/>
    </source>
</evidence>
<keyword evidence="1" id="KW-0812">Transmembrane</keyword>